<dbReference type="GO" id="GO:0000922">
    <property type="term" value="C:spindle pole"/>
    <property type="evidence" value="ECO:0007669"/>
    <property type="project" value="UniProtKB-SubCell"/>
</dbReference>
<dbReference type="InterPro" id="IPR049542">
    <property type="entry name" value="TopBP1-like_BRCT0"/>
</dbReference>
<dbReference type="CDD" id="cd17718">
    <property type="entry name" value="BRCT_TopBP1_rpt3"/>
    <property type="match status" value="1"/>
</dbReference>
<feature type="region of interest" description="Disordered" evidence="15">
    <location>
        <begin position="1046"/>
        <end position="1078"/>
    </location>
</feature>
<evidence type="ECO:0000256" key="13">
    <source>
        <dbReference type="ARBA" id="ARBA00023242"/>
    </source>
</evidence>
<sequence>MSKGNKGAYIVKFVERNGQKSDLALQAIVELQSEKYVQTLDEEAALELDHNDKSLFVFSDFTSSAFDHCRRLGCRIVSPLVVLFCLQKQRCVPKAEQPVYNMAMADVTVSCTNLDKEARSEVMDLVQLMGGRVYRDLNVSVTHLVAGEVGSKKYLVAASLGKPILLPSWVKACWEKSQDSVFHHSELNMEEYQCPVLKGCTVCVTGLSTVERKDVQRLCEQNGGNYTGQLKMNECTHLIVSEPTGQKYEFARKWNVFCVSLHWLFDSIEKGFCQDESRYAVERGQKRAEEKPDRPSSSTPTGPNRTKEGDHISNISMNVNETALTTAGMSHIETPDPVDSFDMTACRVDDLLDGCKLYLCGLSGKKLEKLRRMVNSAGGLRFNQPSQELTHIVMGEPDQGVKVFLDKATHRPHIVTVQWLLDSFSRGSLLPEDDYFHPSFLPPAPAAVDMPAPHKAAPRASRPSVAPPPAPSPSRQARAEEDLLSQYMENDQTVVELPQPSTNNRQSILLPEPPPAGKDSTLVETSEGGLFAGKRFILVGFGADTEAQLSELVMENSGKILVGRSRAVGHYAIVPLLGCDVEATVDEVATDTWLVMCVEQQCVLPLASHPLFTPVAVREGFSPLKDCVLSVSQFTGAERDALIQLAKHLGASVQDYFVRTANQRKGMLASTHLVLQTPEGTKYQAAQKWGLPAVTIRWVLESARTGKRADEGQYLKCHTPRSPELPLLGPQNSAAITPLDMARFQSRTVRSVVRRLREGEEEQADVANPGQEVAKGALQKDSSLHLDTPSRFLSRDRLFGPSFNTKDVFDHLQTPGNKPQGQGSETPLSEVIEKNLKAAVANSNRSHVTSLAAMTASPQLGENPEPEKAAAPLSGVVVCVSKKLSKKQSELNAVAASLGADFRWSCDDSVTHYIYQGKVGDNSKEYKAVKERGLHIVSQHWLQACADEQKHVSESLYPFTFNPKMSLTMSQVADTTQRSPPPSTPRTRLRACAENEKTRVRNLYLALHYPYSSILACCPSKLYLTETLEMRESLQRQLQEIMSATKLTSGRRGSSRLARTGSGGIDSPYTPDSLGRMGRRSRTLEALRMSRQMAVDLNTEPSQSEQIVWDDPTAREERAKLADNLQWPGSPSQHSETLAIVPPPLSDHTASGRVSMTDSELVTPPPVDTLQSPETPEAPTLAFPTSKPAVPSLPQVHTHTQVEDKEEVKDPPRFLLSSLNPQERIDYSHLIEELGGVVLEKQSFDPSCTHVVVGYPLRNEKYLAAMAAGKWILHRSYLEACRAEGHFLEEEQYEWGSSSILDALPSINSQQKRLALAAMRWRKTLQGCSNKEGAFGGWTVMLNIDQAREAGFRRLLESGGAKVLPDPSPLLFKETTHLFVDFSRLKPSDVRVDVSEAAAQGVKCLKPEYIADYLMQVRDDVSDINQKVEDTSSRKRKASGNMSTLKKSRVR</sequence>
<dbReference type="CDD" id="cd17728">
    <property type="entry name" value="BRCT_TopBP1_rpt8"/>
    <property type="match status" value="1"/>
</dbReference>
<feature type="domain" description="BRCT" evidence="16">
    <location>
        <begin position="192"/>
        <end position="281"/>
    </location>
</feature>
<dbReference type="Pfam" id="PF21298">
    <property type="entry name" value="TopBP1_BRCT0"/>
    <property type="match status" value="1"/>
</dbReference>
<feature type="domain" description="BRCT" evidence="16">
    <location>
        <begin position="99"/>
        <end position="178"/>
    </location>
</feature>
<feature type="compositionally biased region" description="Polar residues" evidence="15">
    <location>
        <begin position="814"/>
        <end position="827"/>
    </location>
</feature>
<dbReference type="CDD" id="cd18434">
    <property type="entry name" value="BRCT_TopBP1_rpt5"/>
    <property type="match status" value="1"/>
</dbReference>
<dbReference type="GO" id="GO:0003677">
    <property type="term" value="F:DNA binding"/>
    <property type="evidence" value="ECO:0007669"/>
    <property type="project" value="UniProtKB-KW"/>
</dbReference>
<proteinExistence type="inferred from homology"/>
<keyword evidence="7" id="KW-0597">Phosphoprotein</keyword>
<keyword evidence="11" id="KW-0234">DNA repair</keyword>
<evidence type="ECO:0000259" key="16">
    <source>
        <dbReference type="PROSITE" id="PS50172"/>
    </source>
</evidence>
<dbReference type="Gene3D" id="3.40.50.10190">
    <property type="entry name" value="BRCT domain"/>
    <property type="match status" value="9"/>
</dbReference>
<evidence type="ECO:0000313" key="17">
    <source>
        <dbReference type="Ensembl" id="ENSCCRP00015077857.1"/>
    </source>
</evidence>
<feature type="region of interest" description="Disordered" evidence="15">
    <location>
        <begin position="806"/>
        <end position="827"/>
    </location>
</feature>
<dbReference type="InterPro" id="IPR036420">
    <property type="entry name" value="BRCT_dom_sf"/>
</dbReference>
<dbReference type="SMART" id="SM00292">
    <property type="entry name" value="BRCT"/>
    <property type="match status" value="8"/>
</dbReference>
<evidence type="ECO:0000256" key="11">
    <source>
        <dbReference type="ARBA" id="ARBA00023204"/>
    </source>
</evidence>
<feature type="compositionally biased region" description="Polar residues" evidence="15">
    <location>
        <begin position="498"/>
        <end position="507"/>
    </location>
</feature>
<dbReference type="GO" id="GO:0005694">
    <property type="term" value="C:chromosome"/>
    <property type="evidence" value="ECO:0007669"/>
    <property type="project" value="UniProtKB-SubCell"/>
</dbReference>
<evidence type="ECO:0000256" key="14">
    <source>
        <dbReference type="ARBA" id="ARBA00061360"/>
    </source>
</evidence>
<organism evidence="17 18">
    <name type="scientific">Cyprinus carpio</name>
    <name type="common">Common carp</name>
    <dbReference type="NCBI Taxonomy" id="7962"/>
    <lineage>
        <taxon>Eukaryota</taxon>
        <taxon>Metazoa</taxon>
        <taxon>Chordata</taxon>
        <taxon>Craniata</taxon>
        <taxon>Vertebrata</taxon>
        <taxon>Euteleostomi</taxon>
        <taxon>Actinopterygii</taxon>
        <taxon>Neopterygii</taxon>
        <taxon>Teleostei</taxon>
        <taxon>Ostariophysi</taxon>
        <taxon>Cypriniformes</taxon>
        <taxon>Cyprinidae</taxon>
        <taxon>Cyprininae</taxon>
        <taxon>Cyprinus</taxon>
    </lineage>
</organism>
<dbReference type="CDD" id="cd17727">
    <property type="entry name" value="BRCT_TopBP1_rpt6"/>
    <property type="match status" value="1"/>
</dbReference>
<feature type="compositionally biased region" description="Basic and acidic residues" evidence="15">
    <location>
        <begin position="283"/>
        <end position="294"/>
    </location>
</feature>
<evidence type="ECO:0000256" key="2">
    <source>
        <dbReference type="ARBA" id="ARBA00004286"/>
    </source>
</evidence>
<dbReference type="FunFam" id="3.40.50.10190:FF:000018">
    <property type="entry name" value="DNA topoisomerase 2-binding protein 1"/>
    <property type="match status" value="1"/>
</dbReference>
<dbReference type="Ensembl" id="ENSCCRT00015080404.1">
    <property type="protein sequence ID" value="ENSCCRP00015077857.1"/>
    <property type="gene ID" value="ENSCCRG00015031435.1"/>
</dbReference>
<evidence type="ECO:0000256" key="15">
    <source>
        <dbReference type="SAM" id="MobiDB-lite"/>
    </source>
</evidence>
<dbReference type="GO" id="GO:0006270">
    <property type="term" value="P:DNA replication initiation"/>
    <property type="evidence" value="ECO:0007669"/>
    <property type="project" value="TreeGrafter"/>
</dbReference>
<feature type="region of interest" description="Disordered" evidence="15">
    <location>
        <begin position="1426"/>
        <end position="1451"/>
    </location>
</feature>
<keyword evidence="8" id="KW-0677">Repeat</keyword>
<feature type="region of interest" description="Disordered" evidence="15">
    <location>
        <begin position="447"/>
        <end position="477"/>
    </location>
</feature>
<dbReference type="InterPro" id="IPR044737">
    <property type="entry name" value="TopBP1_BRCT_1"/>
</dbReference>
<dbReference type="GO" id="GO:0007095">
    <property type="term" value="P:mitotic G2 DNA damage checkpoint signaling"/>
    <property type="evidence" value="ECO:0007669"/>
    <property type="project" value="TreeGrafter"/>
</dbReference>
<dbReference type="FunFam" id="3.40.50.10190:FF:000023">
    <property type="entry name" value="DNA topoisomerase II binding protein 1"/>
    <property type="match status" value="1"/>
</dbReference>
<evidence type="ECO:0000313" key="18">
    <source>
        <dbReference type="Proteomes" id="UP000694700"/>
    </source>
</evidence>
<dbReference type="GO" id="GO:0005634">
    <property type="term" value="C:nucleus"/>
    <property type="evidence" value="ECO:0007669"/>
    <property type="project" value="UniProtKB-SubCell"/>
</dbReference>
<keyword evidence="6" id="KW-0963">Cytoplasm</keyword>
<dbReference type="CDD" id="cd17749">
    <property type="entry name" value="BRCT_TopBP1_rpt4"/>
    <property type="match status" value="1"/>
</dbReference>
<dbReference type="FunFam" id="3.40.50.10190:FF:000020">
    <property type="entry name" value="DNA topoisomerase II binding protein 1"/>
    <property type="match status" value="1"/>
</dbReference>
<accession>A0A8C1X7P7</accession>
<name>A0A8C1X7P7_CYPCA</name>
<dbReference type="GO" id="GO:0006281">
    <property type="term" value="P:DNA repair"/>
    <property type="evidence" value="ECO:0007669"/>
    <property type="project" value="UniProtKB-KW"/>
</dbReference>
<feature type="domain" description="BRCT" evidence="16">
    <location>
        <begin position="347"/>
        <end position="437"/>
    </location>
</feature>
<comment type="similarity">
    <text evidence="14">Belongs to the TOPBP1 family.</text>
</comment>
<evidence type="ECO:0000256" key="4">
    <source>
        <dbReference type="ARBA" id="ARBA00004647"/>
    </source>
</evidence>
<dbReference type="FunFam" id="3.40.50.10190:FF:000029">
    <property type="entry name" value="DNA topoisomerase II binding protein 1"/>
    <property type="match status" value="1"/>
</dbReference>
<evidence type="ECO:0000256" key="8">
    <source>
        <dbReference type="ARBA" id="ARBA00022737"/>
    </source>
</evidence>
<dbReference type="InterPro" id="IPR049936">
    <property type="entry name" value="TopBP1_BRCT_8"/>
</dbReference>
<feature type="region of interest" description="Disordered" evidence="15">
    <location>
        <begin position="283"/>
        <end position="312"/>
    </location>
</feature>
<dbReference type="Proteomes" id="UP000694700">
    <property type="component" value="Unplaced"/>
</dbReference>
<feature type="compositionally biased region" description="Low complexity" evidence="15">
    <location>
        <begin position="447"/>
        <end position="464"/>
    </location>
</feature>
<dbReference type="Pfam" id="PF00533">
    <property type="entry name" value="BRCT"/>
    <property type="match status" value="4"/>
</dbReference>
<dbReference type="PROSITE" id="PS50172">
    <property type="entry name" value="BRCT"/>
    <property type="match status" value="6"/>
</dbReference>
<feature type="domain" description="BRCT" evidence="16">
    <location>
        <begin position="1214"/>
        <end position="1295"/>
    </location>
</feature>
<dbReference type="Pfam" id="PF12738">
    <property type="entry name" value="PTCB-BRCT"/>
    <property type="match status" value="2"/>
</dbReference>
<dbReference type="CDD" id="cd17737">
    <property type="entry name" value="BRCT_TopBP1_rpt1"/>
    <property type="match status" value="1"/>
</dbReference>
<comment type="subcellular location">
    <subcellularLocation>
        <location evidence="2">Chromosome</location>
    </subcellularLocation>
    <subcellularLocation>
        <location evidence="3">Cytoplasm</location>
        <location evidence="3">Cytoskeleton</location>
        <location evidence="3">Microtubule organizing center</location>
        <location evidence="3">Centrosome</location>
    </subcellularLocation>
    <subcellularLocation>
        <location evidence="4">Cytoplasm</location>
        <location evidence="4">Cytoskeleton</location>
        <location evidence="4">Spindle pole</location>
    </subcellularLocation>
    <subcellularLocation>
        <location evidence="1">Nucleus</location>
    </subcellularLocation>
</comment>
<feature type="domain" description="BRCT" evidence="16">
    <location>
        <begin position="619"/>
        <end position="716"/>
    </location>
</feature>
<dbReference type="PANTHER" id="PTHR13561:SF20">
    <property type="entry name" value="DNA TOPOISOMERASE 2-BINDING PROTEIN 1"/>
    <property type="match status" value="1"/>
</dbReference>
<feature type="domain" description="BRCT" evidence="16">
    <location>
        <begin position="868"/>
        <end position="959"/>
    </location>
</feature>
<dbReference type="GO" id="GO:0005813">
    <property type="term" value="C:centrosome"/>
    <property type="evidence" value="ECO:0007669"/>
    <property type="project" value="UniProtKB-SubCell"/>
</dbReference>
<feature type="region of interest" description="Disordered" evidence="15">
    <location>
        <begin position="758"/>
        <end position="782"/>
    </location>
</feature>
<keyword evidence="5" id="KW-0158">Chromosome</keyword>
<evidence type="ECO:0000256" key="9">
    <source>
        <dbReference type="ARBA" id="ARBA00022763"/>
    </source>
</evidence>
<dbReference type="FunFam" id="3.40.50.10190:FF:000028">
    <property type="entry name" value="DNA topoisomerase 2-binding protein 1 isoform X1"/>
    <property type="match status" value="1"/>
</dbReference>
<evidence type="ECO:0000256" key="3">
    <source>
        <dbReference type="ARBA" id="ARBA00004300"/>
    </source>
</evidence>
<feature type="compositionally biased region" description="Polar residues" evidence="15">
    <location>
        <begin position="295"/>
        <end position="304"/>
    </location>
</feature>
<dbReference type="CDD" id="cd17738">
    <property type="entry name" value="BRCT_TopBP1_rpt7"/>
    <property type="match status" value="1"/>
</dbReference>
<dbReference type="SUPFAM" id="SSF52113">
    <property type="entry name" value="BRCT domain"/>
    <property type="match status" value="6"/>
</dbReference>
<dbReference type="CDD" id="cd17731">
    <property type="entry name" value="BRCT_TopBP1_rpt2_like"/>
    <property type="match status" value="1"/>
</dbReference>
<feature type="region of interest" description="Disordered" evidence="15">
    <location>
        <begin position="1157"/>
        <end position="1193"/>
    </location>
</feature>
<dbReference type="InterPro" id="IPR059215">
    <property type="entry name" value="BRCT2_TopBP1-like"/>
</dbReference>
<dbReference type="InterPro" id="IPR001357">
    <property type="entry name" value="BRCT_dom"/>
</dbReference>
<dbReference type="PANTHER" id="PTHR13561">
    <property type="entry name" value="DNA REPLICATION REGULATOR DPB11-RELATED"/>
    <property type="match status" value="1"/>
</dbReference>
<dbReference type="FunFam" id="3.40.50.10190:FF:000010">
    <property type="entry name" value="DNA topoisomerase II binding protein 1"/>
    <property type="match status" value="1"/>
</dbReference>
<evidence type="ECO:0000256" key="10">
    <source>
        <dbReference type="ARBA" id="ARBA00023125"/>
    </source>
</evidence>
<reference evidence="17" key="1">
    <citation type="submission" date="2025-08" db="UniProtKB">
        <authorList>
            <consortium name="Ensembl"/>
        </authorList>
    </citation>
    <scope>IDENTIFICATION</scope>
</reference>
<keyword evidence="9" id="KW-0227">DNA damage</keyword>
<protein>
    <submittedName>
        <fullName evidence="17">DNA topoisomerase II binding protein 1</fullName>
    </submittedName>
</protein>
<evidence type="ECO:0000256" key="12">
    <source>
        <dbReference type="ARBA" id="ARBA00023212"/>
    </source>
</evidence>
<feature type="region of interest" description="Disordered" evidence="15">
    <location>
        <begin position="498"/>
        <end position="521"/>
    </location>
</feature>
<evidence type="ECO:0000256" key="7">
    <source>
        <dbReference type="ARBA" id="ARBA00022553"/>
    </source>
</evidence>
<keyword evidence="12" id="KW-0206">Cytoskeleton</keyword>
<keyword evidence="10" id="KW-0238">DNA-binding</keyword>
<dbReference type="FunFam" id="3.40.50.10190:FF:000021">
    <property type="entry name" value="DNA topoisomerase II binding protein 1"/>
    <property type="match status" value="1"/>
</dbReference>
<keyword evidence="13" id="KW-0539">Nucleus</keyword>
<evidence type="ECO:0000256" key="5">
    <source>
        <dbReference type="ARBA" id="ARBA00022454"/>
    </source>
</evidence>
<dbReference type="GO" id="GO:0033314">
    <property type="term" value="P:mitotic DNA replication checkpoint signaling"/>
    <property type="evidence" value="ECO:0007669"/>
    <property type="project" value="TreeGrafter"/>
</dbReference>
<evidence type="ECO:0000256" key="1">
    <source>
        <dbReference type="ARBA" id="ARBA00004123"/>
    </source>
</evidence>
<evidence type="ECO:0000256" key="6">
    <source>
        <dbReference type="ARBA" id="ARBA00022490"/>
    </source>
</evidence>